<protein>
    <submittedName>
        <fullName evidence="1">Uncharacterized protein</fullName>
    </submittedName>
</protein>
<dbReference type="Proteomes" id="UP000271624">
    <property type="component" value="Unassembled WGS sequence"/>
</dbReference>
<organism evidence="1 2">
    <name type="scientific">Dulcicalothrix desertica PCC 7102</name>
    <dbReference type="NCBI Taxonomy" id="232991"/>
    <lineage>
        <taxon>Bacteria</taxon>
        <taxon>Bacillati</taxon>
        <taxon>Cyanobacteriota</taxon>
        <taxon>Cyanophyceae</taxon>
        <taxon>Nostocales</taxon>
        <taxon>Calotrichaceae</taxon>
        <taxon>Dulcicalothrix</taxon>
    </lineage>
</organism>
<dbReference type="AlphaFoldDB" id="A0A433VCT6"/>
<keyword evidence="2" id="KW-1185">Reference proteome</keyword>
<accession>A0A433VCT6</accession>
<gene>
    <name evidence="1" type="ORF">DSM106972_048290</name>
</gene>
<evidence type="ECO:0000313" key="2">
    <source>
        <dbReference type="Proteomes" id="UP000271624"/>
    </source>
</evidence>
<reference evidence="1" key="1">
    <citation type="submission" date="2018-12" db="EMBL/GenBank/DDBJ databases">
        <authorList>
            <person name="Will S."/>
            <person name="Neumann-Schaal M."/>
            <person name="Henke P."/>
        </authorList>
    </citation>
    <scope>NUCLEOTIDE SEQUENCE</scope>
    <source>
        <strain evidence="1">PCC 7102</strain>
    </source>
</reference>
<sequence>MCESKSEDERREILPEFVAKEIAPPFPPLPDNEDENAVVRELVSKMLPELVAKDSAPPLPELPVYARDSKINRVLVREISPELVTKDIAPALPALLESENENERELEPKPESVREIFPELLEREIDPPLLALSVNENESKLDLVREILPELLEREIDPPLPVPPAPESRRVLLKPLEPMIAISPRPYTRISPPLVPGTFRLASTFPRIDILPGKVLGMNWLVNSTNPAG</sequence>
<reference evidence="1" key="2">
    <citation type="journal article" date="2019" name="Genome Biol. Evol.">
        <title>Day and night: Metabolic profiles and evolutionary relationships of six axenic non-marine cyanobacteria.</title>
        <authorList>
            <person name="Will S.E."/>
            <person name="Henke P."/>
            <person name="Boedeker C."/>
            <person name="Huang S."/>
            <person name="Brinkmann H."/>
            <person name="Rohde M."/>
            <person name="Jarek M."/>
            <person name="Friedl T."/>
            <person name="Seufert S."/>
            <person name="Schumacher M."/>
            <person name="Overmann J."/>
            <person name="Neumann-Schaal M."/>
            <person name="Petersen J."/>
        </authorList>
    </citation>
    <scope>NUCLEOTIDE SEQUENCE [LARGE SCALE GENOMIC DNA]</scope>
    <source>
        <strain evidence="1">PCC 7102</strain>
    </source>
</reference>
<dbReference type="EMBL" id="RSCL01000012">
    <property type="protein sequence ID" value="RUT03915.1"/>
    <property type="molecule type" value="Genomic_DNA"/>
</dbReference>
<evidence type="ECO:0000313" key="1">
    <source>
        <dbReference type="EMBL" id="RUT03915.1"/>
    </source>
</evidence>
<name>A0A433VCT6_9CYAN</name>
<proteinExistence type="predicted"/>
<comment type="caution">
    <text evidence="1">The sequence shown here is derived from an EMBL/GenBank/DDBJ whole genome shotgun (WGS) entry which is preliminary data.</text>
</comment>